<reference evidence="1 2" key="1">
    <citation type="submission" date="2024-01" db="EMBL/GenBank/DDBJ databases">
        <title>The genomes of 5 underutilized Papilionoideae crops provide insights into root nodulation and disease resistanc.</title>
        <authorList>
            <person name="Jiang F."/>
        </authorList>
    </citation>
    <scope>NUCLEOTIDE SEQUENCE [LARGE SCALE GENOMIC DNA]</scope>
    <source>
        <strain evidence="1">DUOXIRENSHENG_FW03</strain>
        <tissue evidence="1">Leaves</tissue>
    </source>
</reference>
<dbReference type="EMBL" id="JAYMYS010000005">
    <property type="protein sequence ID" value="KAK7392358.1"/>
    <property type="molecule type" value="Genomic_DNA"/>
</dbReference>
<gene>
    <name evidence="1" type="ORF">VNO78_20794</name>
</gene>
<protein>
    <submittedName>
        <fullName evidence="1">Uncharacterized protein</fullName>
    </submittedName>
</protein>
<keyword evidence="2" id="KW-1185">Reference proteome</keyword>
<comment type="caution">
    <text evidence="1">The sequence shown here is derived from an EMBL/GenBank/DDBJ whole genome shotgun (WGS) entry which is preliminary data.</text>
</comment>
<proteinExistence type="predicted"/>
<sequence length="76" mass="8561">MFLLKFCVIPRLSDLAMESPLLPSLLTFPSFKTHPSLSVSRVTLPLFEKPFILHSFSLYLSSSHFPPPFPSTVDLP</sequence>
<dbReference type="Proteomes" id="UP001386955">
    <property type="component" value="Unassembled WGS sequence"/>
</dbReference>
<dbReference type="AlphaFoldDB" id="A0AAN9SE07"/>
<name>A0AAN9SE07_PSOTE</name>
<evidence type="ECO:0000313" key="1">
    <source>
        <dbReference type="EMBL" id="KAK7392358.1"/>
    </source>
</evidence>
<evidence type="ECO:0000313" key="2">
    <source>
        <dbReference type="Proteomes" id="UP001386955"/>
    </source>
</evidence>
<organism evidence="1 2">
    <name type="scientific">Psophocarpus tetragonolobus</name>
    <name type="common">Winged bean</name>
    <name type="synonym">Dolichos tetragonolobus</name>
    <dbReference type="NCBI Taxonomy" id="3891"/>
    <lineage>
        <taxon>Eukaryota</taxon>
        <taxon>Viridiplantae</taxon>
        <taxon>Streptophyta</taxon>
        <taxon>Embryophyta</taxon>
        <taxon>Tracheophyta</taxon>
        <taxon>Spermatophyta</taxon>
        <taxon>Magnoliopsida</taxon>
        <taxon>eudicotyledons</taxon>
        <taxon>Gunneridae</taxon>
        <taxon>Pentapetalae</taxon>
        <taxon>rosids</taxon>
        <taxon>fabids</taxon>
        <taxon>Fabales</taxon>
        <taxon>Fabaceae</taxon>
        <taxon>Papilionoideae</taxon>
        <taxon>50 kb inversion clade</taxon>
        <taxon>NPAAA clade</taxon>
        <taxon>indigoferoid/millettioid clade</taxon>
        <taxon>Phaseoleae</taxon>
        <taxon>Psophocarpus</taxon>
    </lineage>
</organism>
<accession>A0AAN9SE07</accession>